<dbReference type="OrthoDB" id="3228777at2759"/>
<name>A0A5C3KGU1_COPMA</name>
<evidence type="ECO:0000313" key="3">
    <source>
        <dbReference type="Proteomes" id="UP000307440"/>
    </source>
</evidence>
<feature type="region of interest" description="Disordered" evidence="1">
    <location>
        <begin position="181"/>
        <end position="238"/>
    </location>
</feature>
<feature type="region of interest" description="Disordered" evidence="1">
    <location>
        <begin position="849"/>
        <end position="879"/>
    </location>
</feature>
<dbReference type="AlphaFoldDB" id="A0A5C3KGU1"/>
<feature type="region of interest" description="Disordered" evidence="1">
    <location>
        <begin position="818"/>
        <end position="837"/>
    </location>
</feature>
<feature type="compositionally biased region" description="Polar residues" evidence="1">
    <location>
        <begin position="125"/>
        <end position="134"/>
    </location>
</feature>
<protein>
    <submittedName>
        <fullName evidence="2">Uncharacterized protein</fullName>
    </submittedName>
</protein>
<accession>A0A5C3KGU1</accession>
<gene>
    <name evidence="2" type="ORF">FA15DRAFT_760094</name>
</gene>
<feature type="compositionally biased region" description="Low complexity" evidence="1">
    <location>
        <begin position="181"/>
        <end position="194"/>
    </location>
</feature>
<feature type="region of interest" description="Disordered" evidence="1">
    <location>
        <begin position="1136"/>
        <end position="1188"/>
    </location>
</feature>
<feature type="region of interest" description="Disordered" evidence="1">
    <location>
        <begin position="74"/>
        <end position="94"/>
    </location>
</feature>
<reference evidence="2 3" key="1">
    <citation type="journal article" date="2019" name="Nat. Ecol. Evol.">
        <title>Megaphylogeny resolves global patterns of mushroom evolution.</title>
        <authorList>
            <person name="Varga T."/>
            <person name="Krizsan K."/>
            <person name="Foldi C."/>
            <person name="Dima B."/>
            <person name="Sanchez-Garcia M."/>
            <person name="Sanchez-Ramirez S."/>
            <person name="Szollosi G.J."/>
            <person name="Szarkandi J.G."/>
            <person name="Papp V."/>
            <person name="Albert L."/>
            <person name="Andreopoulos W."/>
            <person name="Angelini C."/>
            <person name="Antonin V."/>
            <person name="Barry K.W."/>
            <person name="Bougher N.L."/>
            <person name="Buchanan P."/>
            <person name="Buyck B."/>
            <person name="Bense V."/>
            <person name="Catcheside P."/>
            <person name="Chovatia M."/>
            <person name="Cooper J."/>
            <person name="Damon W."/>
            <person name="Desjardin D."/>
            <person name="Finy P."/>
            <person name="Geml J."/>
            <person name="Haridas S."/>
            <person name="Hughes K."/>
            <person name="Justo A."/>
            <person name="Karasinski D."/>
            <person name="Kautmanova I."/>
            <person name="Kiss B."/>
            <person name="Kocsube S."/>
            <person name="Kotiranta H."/>
            <person name="LaButti K.M."/>
            <person name="Lechner B.E."/>
            <person name="Liimatainen K."/>
            <person name="Lipzen A."/>
            <person name="Lukacs Z."/>
            <person name="Mihaltcheva S."/>
            <person name="Morgado L.N."/>
            <person name="Niskanen T."/>
            <person name="Noordeloos M.E."/>
            <person name="Ohm R.A."/>
            <person name="Ortiz-Santana B."/>
            <person name="Ovrebo C."/>
            <person name="Racz N."/>
            <person name="Riley R."/>
            <person name="Savchenko A."/>
            <person name="Shiryaev A."/>
            <person name="Soop K."/>
            <person name="Spirin V."/>
            <person name="Szebenyi C."/>
            <person name="Tomsovsky M."/>
            <person name="Tulloss R.E."/>
            <person name="Uehling J."/>
            <person name="Grigoriev I.V."/>
            <person name="Vagvolgyi C."/>
            <person name="Papp T."/>
            <person name="Martin F.M."/>
            <person name="Miettinen O."/>
            <person name="Hibbett D.S."/>
            <person name="Nagy L.G."/>
        </authorList>
    </citation>
    <scope>NUCLEOTIDE SEQUENCE [LARGE SCALE GENOMIC DNA]</scope>
    <source>
        <strain evidence="2 3">CBS 121175</strain>
    </source>
</reference>
<feature type="compositionally biased region" description="Polar residues" evidence="1">
    <location>
        <begin position="278"/>
        <end position="290"/>
    </location>
</feature>
<evidence type="ECO:0000313" key="2">
    <source>
        <dbReference type="EMBL" id="TFK19351.1"/>
    </source>
</evidence>
<feature type="region of interest" description="Disordered" evidence="1">
    <location>
        <begin position="565"/>
        <end position="645"/>
    </location>
</feature>
<feature type="region of interest" description="Disordered" evidence="1">
    <location>
        <begin position="409"/>
        <end position="432"/>
    </location>
</feature>
<proteinExistence type="predicted"/>
<feature type="compositionally biased region" description="Basic residues" evidence="1">
    <location>
        <begin position="195"/>
        <end position="206"/>
    </location>
</feature>
<feature type="region of interest" description="Disordered" evidence="1">
    <location>
        <begin position="110"/>
        <end position="137"/>
    </location>
</feature>
<feature type="region of interest" description="Disordered" evidence="1">
    <location>
        <begin position="927"/>
        <end position="961"/>
    </location>
</feature>
<dbReference type="Proteomes" id="UP000307440">
    <property type="component" value="Unassembled WGS sequence"/>
</dbReference>
<feature type="compositionally biased region" description="Basic residues" evidence="1">
    <location>
        <begin position="620"/>
        <end position="630"/>
    </location>
</feature>
<organism evidence="2 3">
    <name type="scientific">Coprinopsis marcescibilis</name>
    <name type="common">Agaric fungus</name>
    <name type="synonym">Psathyrella marcescibilis</name>
    <dbReference type="NCBI Taxonomy" id="230819"/>
    <lineage>
        <taxon>Eukaryota</taxon>
        <taxon>Fungi</taxon>
        <taxon>Dikarya</taxon>
        <taxon>Basidiomycota</taxon>
        <taxon>Agaricomycotina</taxon>
        <taxon>Agaricomycetes</taxon>
        <taxon>Agaricomycetidae</taxon>
        <taxon>Agaricales</taxon>
        <taxon>Agaricineae</taxon>
        <taxon>Psathyrellaceae</taxon>
        <taxon>Coprinopsis</taxon>
    </lineage>
</organism>
<feature type="region of interest" description="Disordered" evidence="1">
    <location>
        <begin position="1210"/>
        <end position="1241"/>
    </location>
</feature>
<evidence type="ECO:0000256" key="1">
    <source>
        <dbReference type="SAM" id="MobiDB-lite"/>
    </source>
</evidence>
<feature type="compositionally biased region" description="Low complexity" evidence="1">
    <location>
        <begin position="862"/>
        <end position="876"/>
    </location>
</feature>
<sequence length="1241" mass="136103">MVFGLNFRRNSRFQSAKKKEEDEDQWHIRYTGPYEPPRETPRPARPRDSWGDPLDGEDEEDAVLADKELQERFREYRPLSGNGEGRISTDEDHKVRGRDRAFSLLSGRTVSSGAVDPTHSVLSPRRSTVSSTQRPPMPAYVHIDPSGGVGQSPAPLPHPATKEVHLTNRLSLASIFSFGSSSRKFPSSHGMSPSRSRKGSLRKSRPLKIDTAGTGRESIEGRNVNMRGSISSEDVPVEQQPLVVRSRPSQILEVAPEDYYNSYYSTLIPTPALLNAGSNHQAEATPQSAGPPSENPMASSPVHPYAYTFPKRQTQDPPPTAPATSNPSQFNNGQPYQRLAHRQAGSKGMTPNQLKNSTSTPNLRNNTPLRLKPYAPPSMKDRWLSAETWCDAILFPRPRFKVREHIGNTGSTGRIVSPPDSPVDEKLGTSSGVQAVPSRVLAHSRSLGNLKPQTQPPVVQVELPQMTTNAHKIERPPRPKSFAADDLALINPAFSLEQVIEEGQELEHERRQWQIKAVSSLGNARARSLARTRSKSLTQKGRKGVHNPQTSIDYLAARACLGSQNVVPDVFPPRPRTASSTQGTNAGRASHSHSNSLVKTLSKTSKHSRSHSHSESWSKSAKHGHVKASSHGRGTDLGYSPNLEGALRREDTKVIRLPDPALIPVDTASPPRVSPIPSVSSDVHMGIAISTPPPPDDLIDLGSIRMPTHPYAQAGLYTTNHTGPETSIPKRTERLGADYAGPHPTVIVIKPGDVTRNHTRAPVAPASNHPYARAVSPEIGLVAQTRQESTVPVQEKMWAQLSPGVVREVLPEDISYSPFLPDSKRGGEANGTNDSVGLGEALSYSNYRDSRDSGLGTSENHIIQPYIPSSSPQSWPNNEAPRVLRKPVQYDVTRPSYPFHTTAVAFNSTPERAPSSDLLLTIPEIDRGQSNSPAVTSGTPSPQPSPPRSIGSPNNLDDFHDLFYQPSSIRQSTAAIEDRPLSQTASLTWEMANQSRRTGSGLATLARQLSEEFEQLERERTNSEYSSGSFRYDDRTKANHGLRFVFEEELLSTSPTHGEFPTMEQDSSMLINPTFNVPEDVASFVGSTEMEKGLEDEDDTAVFRVGTIEPLSTPPTESVARRLSFVGLMSYDNRTSREHPRSAGHLSSFSGLQPPGDGMRSSYMTTSTTSRISGLSDFPSPPKDGESHMSLLASYFDDSTLNHQELQDLRETPQTLSHNARDSDFGFDLDDSRTDTTHTQR</sequence>
<feature type="region of interest" description="Disordered" evidence="1">
    <location>
        <begin position="523"/>
        <end position="548"/>
    </location>
</feature>
<dbReference type="STRING" id="230819.A0A5C3KGU1"/>
<feature type="region of interest" description="Disordered" evidence="1">
    <location>
        <begin position="278"/>
        <end position="374"/>
    </location>
</feature>
<feature type="region of interest" description="Disordered" evidence="1">
    <location>
        <begin position="1"/>
        <end position="62"/>
    </location>
</feature>
<feature type="compositionally biased region" description="Basic and acidic residues" evidence="1">
    <location>
        <begin position="1219"/>
        <end position="1241"/>
    </location>
</feature>
<feature type="compositionally biased region" description="Polar residues" evidence="1">
    <location>
        <begin position="577"/>
        <end position="601"/>
    </location>
</feature>
<feature type="compositionally biased region" description="Low complexity" evidence="1">
    <location>
        <begin position="1159"/>
        <end position="1171"/>
    </location>
</feature>
<keyword evidence="3" id="KW-1185">Reference proteome</keyword>
<feature type="compositionally biased region" description="Basic and acidic residues" evidence="1">
    <location>
        <begin position="36"/>
        <end position="50"/>
    </location>
</feature>
<dbReference type="EMBL" id="ML210345">
    <property type="protein sequence ID" value="TFK19351.1"/>
    <property type="molecule type" value="Genomic_DNA"/>
</dbReference>
<feature type="compositionally biased region" description="Polar residues" evidence="1">
    <location>
        <begin position="349"/>
        <end position="368"/>
    </location>
</feature>
<feature type="compositionally biased region" description="Basic residues" evidence="1">
    <location>
        <begin position="528"/>
        <end position="545"/>
    </location>
</feature>